<dbReference type="PANTHER" id="PTHR33495">
    <property type="entry name" value="ANTI-SIGMA FACTOR ANTAGONIST TM_1081-RELATED-RELATED"/>
    <property type="match status" value="1"/>
</dbReference>
<proteinExistence type="inferred from homology"/>
<evidence type="ECO:0000313" key="4">
    <source>
        <dbReference type="EMBL" id="EDM98699.1"/>
    </source>
</evidence>
<comment type="similarity">
    <text evidence="1 2">Belongs to the anti-sigma-factor antagonist family.</text>
</comment>
<dbReference type="Pfam" id="PF13466">
    <property type="entry name" value="STAS_2"/>
    <property type="match status" value="1"/>
</dbReference>
<dbReference type="GO" id="GO:0043856">
    <property type="term" value="F:anti-sigma factor antagonist activity"/>
    <property type="evidence" value="ECO:0007669"/>
    <property type="project" value="InterPro"/>
</dbReference>
<keyword evidence="5" id="KW-1185">Reference proteome</keyword>
<dbReference type="InterPro" id="IPR003658">
    <property type="entry name" value="Anti-sigma_ant"/>
</dbReference>
<dbReference type="NCBIfam" id="TIGR00377">
    <property type="entry name" value="ant_ant_sig"/>
    <property type="match status" value="1"/>
</dbReference>
<feature type="domain" description="STAS" evidence="3">
    <location>
        <begin position="48"/>
        <end position="135"/>
    </location>
</feature>
<dbReference type="AlphaFoldDB" id="A6NZ50"/>
<reference evidence="4 5" key="1">
    <citation type="submission" date="2007-04" db="EMBL/GenBank/DDBJ databases">
        <authorList>
            <person name="Fulton L."/>
            <person name="Clifton S."/>
            <person name="Fulton B."/>
            <person name="Xu J."/>
            <person name="Minx P."/>
            <person name="Pepin K.H."/>
            <person name="Johnson M."/>
            <person name="Thiruvilangam P."/>
            <person name="Bhonagiri V."/>
            <person name="Nash W.E."/>
            <person name="Mardis E.R."/>
            <person name="Wilson R.K."/>
        </authorList>
    </citation>
    <scope>NUCLEOTIDE SEQUENCE [LARGE SCALE GENOMIC DNA]</scope>
    <source>
        <strain evidence="4 5">ATCC 29799</strain>
    </source>
</reference>
<protein>
    <recommendedName>
        <fullName evidence="2">Anti-sigma factor antagonist</fullName>
    </recommendedName>
</protein>
<dbReference type="InterPro" id="IPR002645">
    <property type="entry name" value="STAS_dom"/>
</dbReference>
<evidence type="ECO:0000313" key="5">
    <source>
        <dbReference type="Proteomes" id="UP000003639"/>
    </source>
</evidence>
<evidence type="ECO:0000256" key="1">
    <source>
        <dbReference type="ARBA" id="ARBA00009013"/>
    </source>
</evidence>
<dbReference type="InterPro" id="IPR058548">
    <property type="entry name" value="MlaB-like_STAS"/>
</dbReference>
<organism evidence="4 5">
    <name type="scientific">Pseudoflavonifractor capillosus ATCC 29799</name>
    <dbReference type="NCBI Taxonomy" id="411467"/>
    <lineage>
        <taxon>Bacteria</taxon>
        <taxon>Bacillati</taxon>
        <taxon>Bacillota</taxon>
        <taxon>Clostridia</taxon>
        <taxon>Eubacteriales</taxon>
        <taxon>Oscillospiraceae</taxon>
        <taxon>Pseudoflavonifractor</taxon>
    </lineage>
</organism>
<evidence type="ECO:0000259" key="3">
    <source>
        <dbReference type="PROSITE" id="PS50801"/>
    </source>
</evidence>
<dbReference type="eggNOG" id="COG1366">
    <property type="taxonomic scope" value="Bacteria"/>
</dbReference>
<dbReference type="CDD" id="cd07043">
    <property type="entry name" value="STAS_anti-anti-sigma_factors"/>
    <property type="match status" value="1"/>
</dbReference>
<dbReference type="PROSITE" id="PS50801">
    <property type="entry name" value="STAS"/>
    <property type="match status" value="1"/>
</dbReference>
<sequence>MNYNRHIPENGIWRFFSVPLWERTDIFNAQEGQAMSVTCTGEDRNLRLTVSGEVDHHGARAVMQELDRQVDAGLPKRLTLDLSGVTFMDSSGIAVLLRAYRRMAELGGALTVANVPPQALKVLRAAGLERIIRFE</sequence>
<dbReference type="SUPFAM" id="SSF52091">
    <property type="entry name" value="SpoIIaa-like"/>
    <property type="match status" value="1"/>
</dbReference>
<comment type="caution">
    <text evidence="4">The sequence shown here is derived from an EMBL/GenBank/DDBJ whole genome shotgun (WGS) entry which is preliminary data.</text>
</comment>
<dbReference type="Proteomes" id="UP000003639">
    <property type="component" value="Unassembled WGS sequence"/>
</dbReference>
<dbReference type="InterPro" id="IPR036513">
    <property type="entry name" value="STAS_dom_sf"/>
</dbReference>
<name>A6NZ50_9FIRM</name>
<evidence type="ECO:0000256" key="2">
    <source>
        <dbReference type="RuleBase" id="RU003749"/>
    </source>
</evidence>
<dbReference type="PANTHER" id="PTHR33495:SF2">
    <property type="entry name" value="ANTI-SIGMA FACTOR ANTAGONIST TM_1081-RELATED"/>
    <property type="match status" value="1"/>
</dbReference>
<dbReference type="STRING" id="411467.BACCAP_03501"/>
<reference evidence="4 5" key="2">
    <citation type="submission" date="2007-06" db="EMBL/GenBank/DDBJ databases">
        <title>Draft genome sequence of Pseudoflavonifractor capillosus ATCC 29799.</title>
        <authorList>
            <person name="Sudarsanam P."/>
            <person name="Ley R."/>
            <person name="Guruge J."/>
            <person name="Turnbaugh P.J."/>
            <person name="Mahowald M."/>
            <person name="Liep D."/>
            <person name="Gordon J."/>
        </authorList>
    </citation>
    <scope>NUCLEOTIDE SEQUENCE [LARGE SCALE GENOMIC DNA]</scope>
    <source>
        <strain evidence="4 5">ATCC 29799</strain>
    </source>
</reference>
<gene>
    <name evidence="4" type="ORF">BACCAP_03501</name>
</gene>
<accession>A6NZ50</accession>
<dbReference type="EMBL" id="AAXG02000032">
    <property type="protein sequence ID" value="EDM98699.1"/>
    <property type="molecule type" value="Genomic_DNA"/>
</dbReference>
<dbReference type="Gene3D" id="3.30.750.24">
    <property type="entry name" value="STAS domain"/>
    <property type="match status" value="1"/>
</dbReference>